<sequence length="337" mass="36329">MGEIMAERAVTIRDVAKKAGVAVSTASRALGNGPASLETRQKVREVAQELNFVPNQAARQLTSGRSNIIAIAVPERTQFLFNDAFVSGMISHLADSFTQKTFLPFLALTGPHDTESLNKLLHDSGADGAVVLSFHYSKGLVDTLAQFDKPTIFIGQPPHHMNYPYVDVDSFHGGYEAAELLVQRGRRRIAIIAGPDDMLSPQQRTSGCVEGLAAAGLEPIAINVGDFTSAHGYQAMKEILADDPQVDAVFAHSDQIAAGAMQALSQYGKRVPQDLSIVGFDDFHVARALSPGLTTFAQPLADLAETATEMLAWRLRHGEWKTTAQVLPVTLILRGSL</sequence>
<proteinExistence type="predicted"/>
<comment type="caution">
    <text evidence="5">The sequence shown here is derived from an EMBL/GenBank/DDBJ whole genome shotgun (WGS) entry which is preliminary data.</text>
</comment>
<dbReference type="Gene3D" id="3.40.50.2300">
    <property type="match status" value="2"/>
</dbReference>
<dbReference type="EMBL" id="AEON01000001">
    <property type="protein sequence ID" value="EFT83635.1"/>
    <property type="molecule type" value="Genomic_DNA"/>
</dbReference>
<dbReference type="PANTHER" id="PTHR30146:SF109">
    <property type="entry name" value="HTH-TYPE TRANSCRIPTIONAL REGULATOR GALS"/>
    <property type="match status" value="1"/>
</dbReference>
<dbReference type="PROSITE" id="PS50932">
    <property type="entry name" value="HTH_LACI_2"/>
    <property type="match status" value="1"/>
</dbReference>
<keyword evidence="3" id="KW-0804">Transcription</keyword>
<dbReference type="PANTHER" id="PTHR30146">
    <property type="entry name" value="LACI-RELATED TRANSCRIPTIONAL REPRESSOR"/>
    <property type="match status" value="1"/>
</dbReference>
<dbReference type="eggNOG" id="COG1609">
    <property type="taxonomic scope" value="Bacteria"/>
</dbReference>
<dbReference type="KEGG" id="pdo:PSDT_0982"/>
<evidence type="ECO:0000256" key="3">
    <source>
        <dbReference type="ARBA" id="ARBA00023163"/>
    </source>
</evidence>
<dbReference type="InterPro" id="IPR000843">
    <property type="entry name" value="HTH_LacI"/>
</dbReference>
<dbReference type="SUPFAM" id="SSF53822">
    <property type="entry name" value="Periplasmic binding protein-like I"/>
    <property type="match status" value="1"/>
</dbReference>
<dbReference type="GO" id="GO:0003700">
    <property type="term" value="F:DNA-binding transcription factor activity"/>
    <property type="evidence" value="ECO:0007669"/>
    <property type="project" value="TreeGrafter"/>
</dbReference>
<dbReference type="AlphaFoldDB" id="E6K1F4"/>
<evidence type="ECO:0000256" key="2">
    <source>
        <dbReference type="ARBA" id="ARBA00023125"/>
    </source>
</evidence>
<keyword evidence="6" id="KW-1185">Reference proteome</keyword>
<organism evidence="5 6">
    <name type="scientific">Parascardovia denticolens DSM 10105 = JCM 12538</name>
    <dbReference type="NCBI Taxonomy" id="864564"/>
    <lineage>
        <taxon>Bacteria</taxon>
        <taxon>Bacillati</taxon>
        <taxon>Actinomycetota</taxon>
        <taxon>Actinomycetes</taxon>
        <taxon>Bifidobacteriales</taxon>
        <taxon>Bifidobacteriaceae</taxon>
        <taxon>Parascardovia</taxon>
    </lineage>
</organism>
<feature type="domain" description="HTH lacI-type" evidence="4">
    <location>
        <begin position="10"/>
        <end position="63"/>
    </location>
</feature>
<dbReference type="PATRIC" id="fig|864564.6.peg.1069"/>
<dbReference type="InterPro" id="IPR028082">
    <property type="entry name" value="Peripla_BP_I"/>
</dbReference>
<evidence type="ECO:0000256" key="1">
    <source>
        <dbReference type="ARBA" id="ARBA00023015"/>
    </source>
</evidence>
<dbReference type="InterPro" id="IPR010982">
    <property type="entry name" value="Lambda_DNA-bd_dom_sf"/>
</dbReference>
<keyword evidence="2" id="KW-0238">DNA-binding</keyword>
<dbReference type="Pfam" id="PF13377">
    <property type="entry name" value="Peripla_BP_3"/>
    <property type="match status" value="1"/>
</dbReference>
<dbReference type="InterPro" id="IPR046335">
    <property type="entry name" value="LacI/GalR-like_sensor"/>
</dbReference>
<dbReference type="SUPFAM" id="SSF47413">
    <property type="entry name" value="lambda repressor-like DNA-binding domains"/>
    <property type="match status" value="1"/>
</dbReference>
<evidence type="ECO:0000313" key="6">
    <source>
        <dbReference type="Proteomes" id="UP000004946"/>
    </source>
</evidence>
<dbReference type="CDD" id="cd01392">
    <property type="entry name" value="HTH_LacI"/>
    <property type="match status" value="1"/>
</dbReference>
<dbReference type="Gene3D" id="1.10.260.40">
    <property type="entry name" value="lambda repressor-like DNA-binding domains"/>
    <property type="match status" value="1"/>
</dbReference>
<gene>
    <name evidence="5" type="ORF">HMPREF0620_0640</name>
</gene>
<name>E6K1F4_PARDN</name>
<dbReference type="Proteomes" id="UP000004946">
    <property type="component" value="Chromosome"/>
</dbReference>
<protein>
    <submittedName>
        <fullName evidence="5">Transcriptional regulator, LacI family</fullName>
    </submittedName>
</protein>
<accession>E6K1F4</accession>
<dbReference type="Pfam" id="PF00356">
    <property type="entry name" value="LacI"/>
    <property type="match status" value="1"/>
</dbReference>
<dbReference type="HOGENOM" id="CLU_037628_6_1_11"/>
<evidence type="ECO:0000259" key="4">
    <source>
        <dbReference type="PROSITE" id="PS50932"/>
    </source>
</evidence>
<dbReference type="GO" id="GO:0000976">
    <property type="term" value="F:transcription cis-regulatory region binding"/>
    <property type="evidence" value="ECO:0007669"/>
    <property type="project" value="TreeGrafter"/>
</dbReference>
<dbReference type="SMART" id="SM00354">
    <property type="entry name" value="HTH_LACI"/>
    <property type="match status" value="1"/>
</dbReference>
<keyword evidence="1" id="KW-0805">Transcription regulation</keyword>
<dbReference type="CDD" id="cd06267">
    <property type="entry name" value="PBP1_LacI_sugar_binding-like"/>
    <property type="match status" value="1"/>
</dbReference>
<evidence type="ECO:0000313" key="5">
    <source>
        <dbReference type="EMBL" id="EFT83635.1"/>
    </source>
</evidence>
<reference evidence="5 6" key="1">
    <citation type="submission" date="2010-12" db="EMBL/GenBank/DDBJ databases">
        <authorList>
            <person name="Muzny D."/>
            <person name="Qin X."/>
            <person name="Buhay C."/>
            <person name="Dugan-Rocha S."/>
            <person name="Ding Y."/>
            <person name="Chen G."/>
            <person name="Hawes A."/>
            <person name="Holder M."/>
            <person name="Jhangiani S."/>
            <person name="Johnson A."/>
            <person name="Khan Z."/>
            <person name="Li Z."/>
            <person name="Liu W."/>
            <person name="Liu X."/>
            <person name="Perez L."/>
            <person name="Shen H."/>
            <person name="Wang Q."/>
            <person name="Watt J."/>
            <person name="Xi L."/>
            <person name="Xin Y."/>
            <person name="Zhou J."/>
            <person name="Deng J."/>
            <person name="Jiang H."/>
            <person name="Liu Y."/>
            <person name="Qu J."/>
            <person name="Song X.-Z."/>
            <person name="Zhang L."/>
            <person name="Villasana D."/>
            <person name="Johnson A."/>
            <person name="Liu J."/>
            <person name="Liyanage D."/>
            <person name="Lorensuhewa L."/>
            <person name="Robinson T."/>
            <person name="Song A."/>
            <person name="Song B.-B."/>
            <person name="Dinh H."/>
            <person name="Thornton R."/>
            <person name="Coyle M."/>
            <person name="Francisco L."/>
            <person name="Jackson L."/>
            <person name="Javaid M."/>
            <person name="Korchina V."/>
            <person name="Kovar C."/>
            <person name="Mata R."/>
            <person name="Mathew T."/>
            <person name="Ngo R."/>
            <person name="Nguyen L."/>
            <person name="Nguyen N."/>
            <person name="Okwuonu G."/>
            <person name="Ongeri F."/>
            <person name="Pham C."/>
            <person name="Simmons D."/>
            <person name="Wilczek-Boney K."/>
            <person name="Hale W."/>
            <person name="Jakkamsetti A."/>
            <person name="Pham P."/>
            <person name="Ruth R."/>
            <person name="San Lucas F."/>
            <person name="Warren J."/>
            <person name="Zhang J."/>
            <person name="Zhao Z."/>
            <person name="Zhou C."/>
            <person name="Zhu D."/>
            <person name="Lee S."/>
            <person name="Bess C."/>
            <person name="Blankenburg K."/>
            <person name="Forbes L."/>
            <person name="Fu Q."/>
            <person name="Gubbala S."/>
            <person name="Hirani K."/>
            <person name="Jayaseelan J.C."/>
            <person name="Lara F."/>
            <person name="Munidasa M."/>
            <person name="Palculict T."/>
            <person name="Patil S."/>
            <person name="Pu L.-L."/>
            <person name="Saada N."/>
            <person name="Tang L."/>
            <person name="Weissenberger G."/>
            <person name="Zhu Y."/>
            <person name="Hemphill L."/>
            <person name="Shang Y."/>
            <person name="Youmans B."/>
            <person name="Ayvaz T."/>
            <person name="Ross M."/>
            <person name="Santibanez J."/>
            <person name="Aqrawi P."/>
            <person name="Gross S."/>
            <person name="Joshi V."/>
            <person name="Fowler G."/>
            <person name="Nazareth L."/>
            <person name="Reid J."/>
            <person name="Worley K."/>
            <person name="Petrosino J."/>
            <person name="Highlander S."/>
            <person name="Gibbs R."/>
        </authorList>
    </citation>
    <scope>NUCLEOTIDE SEQUENCE [LARGE SCALE GENOMIC DNA]</scope>
    <source>
        <strain evidence="5 6">DSM 10105</strain>
    </source>
</reference>